<comment type="caution">
    <text evidence="2">The sequence shown here is derived from an EMBL/GenBank/DDBJ whole genome shotgun (WGS) entry which is preliminary data.</text>
</comment>
<organism evidence="2 3">
    <name type="scientific">Hibiscus sabdariffa</name>
    <name type="common">roselle</name>
    <dbReference type="NCBI Taxonomy" id="183260"/>
    <lineage>
        <taxon>Eukaryota</taxon>
        <taxon>Viridiplantae</taxon>
        <taxon>Streptophyta</taxon>
        <taxon>Embryophyta</taxon>
        <taxon>Tracheophyta</taxon>
        <taxon>Spermatophyta</taxon>
        <taxon>Magnoliopsida</taxon>
        <taxon>eudicotyledons</taxon>
        <taxon>Gunneridae</taxon>
        <taxon>Pentapetalae</taxon>
        <taxon>rosids</taxon>
        <taxon>malvids</taxon>
        <taxon>Malvales</taxon>
        <taxon>Malvaceae</taxon>
        <taxon>Malvoideae</taxon>
        <taxon>Hibiscus</taxon>
    </lineage>
</organism>
<evidence type="ECO:0000313" key="3">
    <source>
        <dbReference type="Proteomes" id="UP001396334"/>
    </source>
</evidence>
<evidence type="ECO:0000313" key="2">
    <source>
        <dbReference type="EMBL" id="KAK9043889.1"/>
    </source>
</evidence>
<dbReference type="Proteomes" id="UP001396334">
    <property type="component" value="Unassembled WGS sequence"/>
</dbReference>
<reference evidence="2 3" key="1">
    <citation type="journal article" date="2024" name="G3 (Bethesda)">
        <title>Genome assembly of Hibiscus sabdariffa L. provides insights into metabolisms of medicinal natural products.</title>
        <authorList>
            <person name="Kim T."/>
        </authorList>
    </citation>
    <scope>NUCLEOTIDE SEQUENCE [LARGE SCALE GENOMIC DNA]</scope>
    <source>
        <strain evidence="2">TK-2024</strain>
        <tissue evidence="2">Old leaves</tissue>
    </source>
</reference>
<name>A0ABR2U2M6_9ROSI</name>
<accession>A0ABR2U2M6</accession>
<proteinExistence type="predicted"/>
<evidence type="ECO:0000256" key="1">
    <source>
        <dbReference type="SAM" id="MobiDB-lite"/>
    </source>
</evidence>
<dbReference type="EMBL" id="JBBPBN010000003">
    <property type="protein sequence ID" value="KAK9043889.1"/>
    <property type="molecule type" value="Genomic_DNA"/>
</dbReference>
<feature type="region of interest" description="Disordered" evidence="1">
    <location>
        <begin position="1"/>
        <end position="29"/>
    </location>
</feature>
<feature type="compositionally biased region" description="Polar residues" evidence="1">
    <location>
        <begin position="1"/>
        <end position="16"/>
    </location>
</feature>
<protein>
    <submittedName>
        <fullName evidence="2">Uncharacterized protein</fullName>
    </submittedName>
</protein>
<gene>
    <name evidence="2" type="ORF">V6N11_072213</name>
</gene>
<sequence length="161" mass="16839">MLDSSVAQSFDQAPKSSKSKENDVSTSNLSNGELCSSCMLPIVDEASLVCMGGNVAHEPVHDSPIHVPCSTHVHSAPTSPPACGGQSAIGVESSQALDHQFVDNISHVLEESARVAANMSTKIADVAGTENQACVKQARVGGVIPRSLRVNLRATNGRFDM</sequence>
<keyword evidence="3" id="KW-1185">Reference proteome</keyword>